<comment type="caution">
    <text evidence="3">The sequence shown here is derived from an EMBL/GenBank/DDBJ whole genome shotgun (WGS) entry which is preliminary data.</text>
</comment>
<sequence>MNKEKIGKKLAELRGNKSREEVARDIGISLSAWQMYENGQRIPRDEIKIKIASYFNKSVEEIFYS</sequence>
<dbReference type="InterPro" id="IPR010982">
    <property type="entry name" value="Lambda_DNA-bd_dom_sf"/>
</dbReference>
<accession>A0A540UVZ2</accession>
<dbReference type="AlphaFoldDB" id="A0A540UVZ2"/>
<dbReference type="Proteomes" id="UP000315753">
    <property type="component" value="Unassembled WGS sequence"/>
</dbReference>
<dbReference type="Pfam" id="PF01381">
    <property type="entry name" value="HTH_3"/>
    <property type="match status" value="1"/>
</dbReference>
<dbReference type="SMART" id="SM00530">
    <property type="entry name" value="HTH_XRE"/>
    <property type="match status" value="1"/>
</dbReference>
<evidence type="ECO:0000256" key="1">
    <source>
        <dbReference type="ARBA" id="ARBA00023125"/>
    </source>
</evidence>
<keyword evidence="4" id="KW-1185">Reference proteome</keyword>
<evidence type="ECO:0000313" key="3">
    <source>
        <dbReference type="EMBL" id="TQE88656.1"/>
    </source>
</evidence>
<dbReference type="SUPFAM" id="SSF47413">
    <property type="entry name" value="lambda repressor-like DNA-binding domains"/>
    <property type="match status" value="1"/>
</dbReference>
<dbReference type="OrthoDB" id="9811208at2"/>
<dbReference type="CDD" id="cd00093">
    <property type="entry name" value="HTH_XRE"/>
    <property type="match status" value="1"/>
</dbReference>
<reference evidence="3 4" key="1">
    <citation type="submission" date="2019-06" db="EMBL/GenBank/DDBJ databases">
        <title>Genome sequence of Ureibacillus terrenus.</title>
        <authorList>
            <person name="Maclea K.S."/>
            <person name="Simoes M."/>
        </authorList>
    </citation>
    <scope>NUCLEOTIDE SEQUENCE [LARGE SCALE GENOMIC DNA]</scope>
    <source>
        <strain evidence="3 4">ATCC BAA-384</strain>
    </source>
</reference>
<name>A0A540UVZ2_9BACL</name>
<protein>
    <submittedName>
        <fullName evidence="3">Helix-turn-helix transcriptional regulator</fullName>
    </submittedName>
</protein>
<dbReference type="GO" id="GO:0003677">
    <property type="term" value="F:DNA binding"/>
    <property type="evidence" value="ECO:0007669"/>
    <property type="project" value="UniProtKB-KW"/>
</dbReference>
<dbReference type="InterPro" id="IPR001387">
    <property type="entry name" value="Cro/C1-type_HTH"/>
</dbReference>
<feature type="domain" description="HTH cro/C1-type" evidence="2">
    <location>
        <begin position="16"/>
        <end position="62"/>
    </location>
</feature>
<dbReference type="PANTHER" id="PTHR46558">
    <property type="entry name" value="TRACRIPTIONAL REGULATORY PROTEIN-RELATED-RELATED"/>
    <property type="match status" value="1"/>
</dbReference>
<evidence type="ECO:0000259" key="2">
    <source>
        <dbReference type="PROSITE" id="PS50943"/>
    </source>
</evidence>
<keyword evidence="1" id="KW-0238">DNA-binding</keyword>
<dbReference type="Gene3D" id="1.10.260.40">
    <property type="entry name" value="lambda repressor-like DNA-binding domains"/>
    <property type="match status" value="1"/>
</dbReference>
<dbReference type="EMBL" id="VIGD01000027">
    <property type="protein sequence ID" value="TQE88656.1"/>
    <property type="molecule type" value="Genomic_DNA"/>
</dbReference>
<organism evidence="3 4">
    <name type="scientific">Ureibacillus terrenus</name>
    <dbReference type="NCBI Taxonomy" id="118246"/>
    <lineage>
        <taxon>Bacteria</taxon>
        <taxon>Bacillati</taxon>
        <taxon>Bacillota</taxon>
        <taxon>Bacilli</taxon>
        <taxon>Bacillales</taxon>
        <taxon>Caryophanaceae</taxon>
        <taxon>Ureibacillus</taxon>
    </lineage>
</organism>
<dbReference type="PROSITE" id="PS50943">
    <property type="entry name" value="HTH_CROC1"/>
    <property type="match status" value="1"/>
</dbReference>
<gene>
    <name evidence="3" type="ORF">FKZ59_13525</name>
</gene>
<proteinExistence type="predicted"/>
<dbReference type="PANTHER" id="PTHR46558:SF11">
    <property type="entry name" value="HTH-TYPE TRANSCRIPTIONAL REGULATOR XRE"/>
    <property type="match status" value="1"/>
</dbReference>
<evidence type="ECO:0000313" key="4">
    <source>
        <dbReference type="Proteomes" id="UP000315753"/>
    </source>
</evidence>